<evidence type="ECO:0000259" key="5">
    <source>
        <dbReference type="PROSITE" id="PS51278"/>
    </source>
</evidence>
<feature type="domain" description="Glutamine amidotransferase type-2" evidence="5">
    <location>
        <begin position="2"/>
        <end position="192"/>
    </location>
</feature>
<dbReference type="PANTHER" id="PTHR45937">
    <property type="entry name" value="ASPARAGINE SYNTHETASE DOMAIN-CONTAINING PROTEIN 1"/>
    <property type="match status" value="1"/>
</dbReference>
<keyword evidence="2" id="KW-0061">Asparagine biosynthesis</keyword>
<dbReference type="CDD" id="cd03766">
    <property type="entry name" value="Gn_AT_II_novel"/>
    <property type="match status" value="1"/>
</dbReference>
<dbReference type="GO" id="GO:0004066">
    <property type="term" value="F:asparagine synthase (glutamine-hydrolyzing) activity"/>
    <property type="evidence" value="ECO:0007669"/>
    <property type="project" value="InterPro"/>
</dbReference>
<dbReference type="InterPro" id="IPR029055">
    <property type="entry name" value="Ntn_hydrolases_N"/>
</dbReference>
<dbReference type="InterPro" id="IPR051857">
    <property type="entry name" value="Asn_synthetase_domain"/>
</dbReference>
<keyword evidence="3" id="KW-0315">Glutamine amidotransferase</keyword>
<organism evidence="6 7">
    <name type="scientific">Geranomyces variabilis</name>
    <dbReference type="NCBI Taxonomy" id="109894"/>
    <lineage>
        <taxon>Eukaryota</taxon>
        <taxon>Fungi</taxon>
        <taxon>Fungi incertae sedis</taxon>
        <taxon>Chytridiomycota</taxon>
        <taxon>Chytridiomycota incertae sedis</taxon>
        <taxon>Chytridiomycetes</taxon>
        <taxon>Spizellomycetales</taxon>
        <taxon>Powellomycetaceae</taxon>
        <taxon>Geranomyces</taxon>
    </lineage>
</organism>
<dbReference type="PANTHER" id="PTHR45937:SF1">
    <property type="entry name" value="ASPARAGINE SYNTHETASE DOMAIN-CONTAINING PROTEIN 1"/>
    <property type="match status" value="1"/>
</dbReference>
<evidence type="ECO:0000313" key="6">
    <source>
        <dbReference type="EMBL" id="KAJ3176199.1"/>
    </source>
</evidence>
<evidence type="ECO:0000256" key="3">
    <source>
        <dbReference type="ARBA" id="ARBA00022962"/>
    </source>
</evidence>
<dbReference type="GO" id="GO:0006529">
    <property type="term" value="P:asparagine biosynthetic process"/>
    <property type="evidence" value="ECO:0007669"/>
    <property type="project" value="UniProtKB-KW"/>
</dbReference>
<dbReference type="EMBL" id="JADGJQ010000043">
    <property type="protein sequence ID" value="KAJ3176199.1"/>
    <property type="molecule type" value="Genomic_DNA"/>
</dbReference>
<dbReference type="InterPro" id="IPR001962">
    <property type="entry name" value="Asn_synthase"/>
</dbReference>
<reference evidence="6" key="1">
    <citation type="submission" date="2020-05" db="EMBL/GenBank/DDBJ databases">
        <title>Phylogenomic resolution of chytrid fungi.</title>
        <authorList>
            <person name="Stajich J.E."/>
            <person name="Amses K."/>
            <person name="Simmons R."/>
            <person name="Seto K."/>
            <person name="Myers J."/>
            <person name="Bonds A."/>
            <person name="Quandt C.A."/>
            <person name="Barry K."/>
            <person name="Liu P."/>
            <person name="Grigoriev I."/>
            <person name="Longcore J.E."/>
            <person name="James T.Y."/>
        </authorList>
    </citation>
    <scope>NUCLEOTIDE SEQUENCE</scope>
    <source>
        <strain evidence="6">JEL0379</strain>
    </source>
</reference>
<sequence length="611" mass="66825">MCGILFGLFPAAGELPSSFPVWPALHSANALRGPDAHGSASLDLGPAYTGELHGWTLHLRGPHPVTQPKTDSRGNQLCLNGEIFGGLQVPGDSNDTEVLSRALESSERAVLEVLESLRGPWAVVYWQAAERKLYFGRDYLGRRSLLWRKPKTAADPFLLASVSPIGDINSESDVGSDWEEVPADGIYCLQFPRNSIRNQRPCAADVCSTMIRYPWTGDPHGPAPHAPFGPINSAIATTGDLTYVNGESPDALPDSDTVFGMKDALSKLEIALADAVRLRIETIPPPHTSDGARLAVLFSGGLDCICLAALADRFLPPGEPCDLLNVAFENPRRRLAREKEQMKAKKSKKLRPKGQFLLKEETDEPLEAQSQSPSDPPEPPSSQYNVPDRMTGRLGAAELSSRYPHRPWRFVEIDVPYEDALAARARVMGLMHPLNTEMDLSIAIAFWFASRGHGTIQSGLATPYISTAKVLFTGLGADEQLGGYSRHRVAFTKASWPNLMAELQTDIDRLPHRNLGRDDRIMSDHGKEVRFPYLSEEVVETIGAMPVWLKADLRLGRGCGDKLVLRLLCAERLGLTRAGGEPKRAVQFGAASAKMQVGSMGTKGHHVLERE</sequence>
<dbReference type="Pfam" id="PF00733">
    <property type="entry name" value="Asn_synthase"/>
    <property type="match status" value="1"/>
</dbReference>
<accession>A0AAD5TGV7</accession>
<keyword evidence="7" id="KW-1185">Reference proteome</keyword>
<evidence type="ECO:0000256" key="1">
    <source>
        <dbReference type="ARBA" id="ARBA00022605"/>
    </source>
</evidence>
<dbReference type="Proteomes" id="UP001212152">
    <property type="component" value="Unassembled WGS sequence"/>
</dbReference>
<dbReference type="Gene3D" id="3.40.50.620">
    <property type="entry name" value="HUPs"/>
    <property type="match status" value="1"/>
</dbReference>
<evidence type="ECO:0000256" key="2">
    <source>
        <dbReference type="ARBA" id="ARBA00022888"/>
    </source>
</evidence>
<evidence type="ECO:0000256" key="4">
    <source>
        <dbReference type="SAM" id="MobiDB-lite"/>
    </source>
</evidence>
<dbReference type="AlphaFoldDB" id="A0AAD5TGV7"/>
<gene>
    <name evidence="6" type="primary">ASNSD1</name>
    <name evidence="6" type="ORF">HDU87_005414</name>
</gene>
<name>A0AAD5TGV7_9FUNG</name>
<keyword evidence="1" id="KW-0028">Amino-acid biosynthesis</keyword>
<dbReference type="CDD" id="cd01991">
    <property type="entry name" value="Asn_synthase_B_C"/>
    <property type="match status" value="1"/>
</dbReference>
<dbReference type="SUPFAM" id="SSF52402">
    <property type="entry name" value="Adenine nucleotide alpha hydrolases-like"/>
    <property type="match status" value="2"/>
</dbReference>
<protein>
    <submittedName>
        <fullName evidence="6">Asparagine synthetase domain-containing protein 1</fullName>
    </submittedName>
</protein>
<dbReference type="PROSITE" id="PS51278">
    <property type="entry name" value="GATASE_TYPE_2"/>
    <property type="match status" value="1"/>
</dbReference>
<comment type="caution">
    <text evidence="6">The sequence shown here is derived from an EMBL/GenBank/DDBJ whole genome shotgun (WGS) entry which is preliminary data.</text>
</comment>
<dbReference type="InterPro" id="IPR014729">
    <property type="entry name" value="Rossmann-like_a/b/a_fold"/>
</dbReference>
<dbReference type="Pfam" id="PF13537">
    <property type="entry name" value="GATase_7"/>
    <property type="match status" value="1"/>
</dbReference>
<feature type="region of interest" description="Disordered" evidence="4">
    <location>
        <begin position="337"/>
        <end position="389"/>
    </location>
</feature>
<dbReference type="Gene3D" id="3.60.20.10">
    <property type="entry name" value="Glutamine Phosphoribosylpyrophosphate, subunit 1, domain 1"/>
    <property type="match status" value="1"/>
</dbReference>
<evidence type="ECO:0000313" key="7">
    <source>
        <dbReference type="Proteomes" id="UP001212152"/>
    </source>
</evidence>
<dbReference type="SUPFAM" id="SSF56235">
    <property type="entry name" value="N-terminal nucleophile aminohydrolases (Ntn hydrolases)"/>
    <property type="match status" value="1"/>
</dbReference>
<proteinExistence type="predicted"/>
<dbReference type="InterPro" id="IPR017932">
    <property type="entry name" value="GATase_2_dom"/>
</dbReference>